<dbReference type="KEGG" id="dpx:DAPPUDRAFT_249438"/>
<dbReference type="Proteomes" id="UP000000305">
    <property type="component" value="Unassembled WGS sequence"/>
</dbReference>
<accession>E9GWN5</accession>
<protein>
    <submittedName>
        <fullName evidence="2">Uncharacterized protein</fullName>
    </submittedName>
</protein>
<reference evidence="2 3" key="1">
    <citation type="journal article" date="2011" name="Science">
        <title>The ecoresponsive genome of Daphnia pulex.</title>
        <authorList>
            <person name="Colbourne J.K."/>
            <person name="Pfrender M.E."/>
            <person name="Gilbert D."/>
            <person name="Thomas W.K."/>
            <person name="Tucker A."/>
            <person name="Oakley T.H."/>
            <person name="Tokishita S."/>
            <person name="Aerts A."/>
            <person name="Arnold G.J."/>
            <person name="Basu M.K."/>
            <person name="Bauer D.J."/>
            <person name="Caceres C.E."/>
            <person name="Carmel L."/>
            <person name="Casola C."/>
            <person name="Choi J.H."/>
            <person name="Detter J.C."/>
            <person name="Dong Q."/>
            <person name="Dusheyko S."/>
            <person name="Eads B.D."/>
            <person name="Frohlich T."/>
            <person name="Geiler-Samerotte K.A."/>
            <person name="Gerlach D."/>
            <person name="Hatcher P."/>
            <person name="Jogdeo S."/>
            <person name="Krijgsveld J."/>
            <person name="Kriventseva E.V."/>
            <person name="Kultz D."/>
            <person name="Laforsch C."/>
            <person name="Lindquist E."/>
            <person name="Lopez J."/>
            <person name="Manak J.R."/>
            <person name="Muller J."/>
            <person name="Pangilinan J."/>
            <person name="Patwardhan R.P."/>
            <person name="Pitluck S."/>
            <person name="Pritham E.J."/>
            <person name="Rechtsteiner A."/>
            <person name="Rho M."/>
            <person name="Rogozin I.B."/>
            <person name="Sakarya O."/>
            <person name="Salamov A."/>
            <person name="Schaack S."/>
            <person name="Shapiro H."/>
            <person name="Shiga Y."/>
            <person name="Skalitzky C."/>
            <person name="Smith Z."/>
            <person name="Souvorov A."/>
            <person name="Sung W."/>
            <person name="Tang Z."/>
            <person name="Tsuchiya D."/>
            <person name="Tu H."/>
            <person name="Vos H."/>
            <person name="Wang M."/>
            <person name="Wolf Y.I."/>
            <person name="Yamagata H."/>
            <person name="Yamada T."/>
            <person name="Ye Y."/>
            <person name="Shaw J.R."/>
            <person name="Andrews J."/>
            <person name="Crease T.J."/>
            <person name="Tang H."/>
            <person name="Lucas S.M."/>
            <person name="Robertson H.M."/>
            <person name="Bork P."/>
            <person name="Koonin E.V."/>
            <person name="Zdobnov E.M."/>
            <person name="Grigoriev I.V."/>
            <person name="Lynch M."/>
            <person name="Boore J.L."/>
        </authorList>
    </citation>
    <scope>NUCLEOTIDE SEQUENCE [LARGE SCALE GENOMIC DNA]</scope>
</reference>
<evidence type="ECO:0000313" key="3">
    <source>
        <dbReference type="Proteomes" id="UP000000305"/>
    </source>
</evidence>
<dbReference type="EMBL" id="GL732570">
    <property type="protein sequence ID" value="EFX76147.1"/>
    <property type="molecule type" value="Genomic_DNA"/>
</dbReference>
<dbReference type="HOGENOM" id="CLU_2888022_0_0_1"/>
<dbReference type="AlphaFoldDB" id="E9GWN5"/>
<evidence type="ECO:0000256" key="1">
    <source>
        <dbReference type="SAM" id="MobiDB-lite"/>
    </source>
</evidence>
<evidence type="ECO:0000313" key="2">
    <source>
        <dbReference type="EMBL" id="EFX76147.1"/>
    </source>
</evidence>
<organism evidence="2 3">
    <name type="scientific">Daphnia pulex</name>
    <name type="common">Water flea</name>
    <dbReference type="NCBI Taxonomy" id="6669"/>
    <lineage>
        <taxon>Eukaryota</taxon>
        <taxon>Metazoa</taxon>
        <taxon>Ecdysozoa</taxon>
        <taxon>Arthropoda</taxon>
        <taxon>Crustacea</taxon>
        <taxon>Branchiopoda</taxon>
        <taxon>Diplostraca</taxon>
        <taxon>Cladocera</taxon>
        <taxon>Anomopoda</taxon>
        <taxon>Daphniidae</taxon>
        <taxon>Daphnia</taxon>
    </lineage>
</organism>
<name>E9GWN5_DAPPU</name>
<feature type="compositionally biased region" description="Basic residues" evidence="1">
    <location>
        <begin position="52"/>
        <end position="63"/>
    </location>
</feature>
<feature type="region of interest" description="Disordered" evidence="1">
    <location>
        <begin position="40"/>
        <end position="63"/>
    </location>
</feature>
<gene>
    <name evidence="2" type="ORF">DAPPUDRAFT_249438</name>
</gene>
<proteinExistence type="predicted"/>
<sequence length="63" mass="6887">MEKSDGYVLCALNGTPGSPRPPLFFCNLANLAAAKAKRVASLQSRKDLPVTQKRKKMNNPKSK</sequence>
<keyword evidence="3" id="KW-1185">Reference proteome</keyword>
<dbReference type="InParanoid" id="E9GWN5"/>